<keyword evidence="1" id="KW-0472">Membrane</keyword>
<keyword evidence="1" id="KW-0812">Transmembrane</keyword>
<proteinExistence type="predicted"/>
<gene>
    <name evidence="2" type="ORF">ACFFQA_15330</name>
</gene>
<reference evidence="2 3" key="1">
    <citation type="submission" date="2024-09" db="EMBL/GenBank/DDBJ databases">
        <authorList>
            <person name="Sun Q."/>
            <person name="Mori K."/>
        </authorList>
    </citation>
    <scope>NUCLEOTIDE SEQUENCE [LARGE SCALE GENOMIC DNA]</scope>
    <source>
        <strain evidence="2 3">TBRC 7907</strain>
    </source>
</reference>
<keyword evidence="1" id="KW-1133">Transmembrane helix</keyword>
<evidence type="ECO:0008006" key="4">
    <source>
        <dbReference type="Google" id="ProtNLM"/>
    </source>
</evidence>
<evidence type="ECO:0000256" key="1">
    <source>
        <dbReference type="SAM" id="Phobius"/>
    </source>
</evidence>
<protein>
    <recommendedName>
        <fullName evidence="4">ESX-1 secretion-associated protein</fullName>
    </recommendedName>
</protein>
<dbReference type="Proteomes" id="UP001589693">
    <property type="component" value="Unassembled WGS sequence"/>
</dbReference>
<accession>A0ABV5ZWN8</accession>
<dbReference type="EMBL" id="JBHLZU010000011">
    <property type="protein sequence ID" value="MFB9905305.1"/>
    <property type="molecule type" value="Genomic_DNA"/>
</dbReference>
<organism evidence="2 3">
    <name type="scientific">Allokutzneria oryzae</name>
    <dbReference type="NCBI Taxonomy" id="1378989"/>
    <lineage>
        <taxon>Bacteria</taxon>
        <taxon>Bacillati</taxon>
        <taxon>Actinomycetota</taxon>
        <taxon>Actinomycetes</taxon>
        <taxon>Pseudonocardiales</taxon>
        <taxon>Pseudonocardiaceae</taxon>
        <taxon>Allokutzneria</taxon>
    </lineage>
</organism>
<evidence type="ECO:0000313" key="3">
    <source>
        <dbReference type="Proteomes" id="UP001589693"/>
    </source>
</evidence>
<feature type="transmembrane region" description="Helical" evidence="1">
    <location>
        <begin position="40"/>
        <end position="59"/>
    </location>
</feature>
<name>A0ABV5ZWN8_9PSEU</name>
<evidence type="ECO:0000313" key="2">
    <source>
        <dbReference type="EMBL" id="MFB9905305.1"/>
    </source>
</evidence>
<sequence>MSGGFRVDPDALDRASKRVGALRAKADGARKKLTEADVPMIAWGLLGTITMQSACYSALISDLHDCMKRTTEGVTRAGDKLKSCGAAYRDSDTNTRDAVLKLVKELETMNRPQGD</sequence>
<comment type="caution">
    <text evidence="2">The sequence shown here is derived from an EMBL/GenBank/DDBJ whole genome shotgun (WGS) entry which is preliminary data.</text>
</comment>
<keyword evidence="3" id="KW-1185">Reference proteome</keyword>
<dbReference type="RefSeq" id="WP_377852606.1">
    <property type="nucleotide sequence ID" value="NZ_JBHLZU010000011.1"/>
</dbReference>